<dbReference type="EMBL" id="JACGWJ010000009">
    <property type="protein sequence ID" value="KAL0399871.1"/>
    <property type="molecule type" value="Genomic_DNA"/>
</dbReference>
<evidence type="ECO:0000313" key="1">
    <source>
        <dbReference type="EMBL" id="KAL0399871.1"/>
    </source>
</evidence>
<name>A0AAW2T8A3_SESRA</name>
<accession>A0AAW2T8A3</accession>
<organism evidence="1">
    <name type="scientific">Sesamum radiatum</name>
    <name type="common">Black benniseed</name>
    <dbReference type="NCBI Taxonomy" id="300843"/>
    <lineage>
        <taxon>Eukaryota</taxon>
        <taxon>Viridiplantae</taxon>
        <taxon>Streptophyta</taxon>
        <taxon>Embryophyta</taxon>
        <taxon>Tracheophyta</taxon>
        <taxon>Spermatophyta</taxon>
        <taxon>Magnoliopsida</taxon>
        <taxon>eudicotyledons</taxon>
        <taxon>Gunneridae</taxon>
        <taxon>Pentapetalae</taxon>
        <taxon>asterids</taxon>
        <taxon>lamiids</taxon>
        <taxon>Lamiales</taxon>
        <taxon>Pedaliaceae</taxon>
        <taxon>Sesamum</taxon>
    </lineage>
</organism>
<comment type="caution">
    <text evidence="1">The sequence shown here is derived from an EMBL/GenBank/DDBJ whole genome shotgun (WGS) entry which is preliminary data.</text>
</comment>
<gene>
    <name evidence="1" type="ORF">Sradi_2330400</name>
</gene>
<sequence>MPEYYKWTSYGKERVQEYFEAVTTPPLQDEQTVPAIAKERTSTHRVMRRRWIGDRGWFSMLSGGFLVFCL</sequence>
<reference evidence="1" key="1">
    <citation type="submission" date="2020-06" db="EMBL/GenBank/DDBJ databases">
        <authorList>
            <person name="Li T."/>
            <person name="Hu X."/>
            <person name="Zhang T."/>
            <person name="Song X."/>
            <person name="Zhang H."/>
            <person name="Dai N."/>
            <person name="Sheng W."/>
            <person name="Hou X."/>
            <person name="Wei L."/>
        </authorList>
    </citation>
    <scope>NUCLEOTIDE SEQUENCE</scope>
    <source>
        <strain evidence="1">G02</strain>
        <tissue evidence="1">Leaf</tissue>
    </source>
</reference>
<dbReference type="AlphaFoldDB" id="A0AAW2T8A3"/>
<reference evidence="1" key="2">
    <citation type="journal article" date="2024" name="Plant">
        <title>Genomic evolution and insights into agronomic trait innovations of Sesamum species.</title>
        <authorList>
            <person name="Miao H."/>
            <person name="Wang L."/>
            <person name="Qu L."/>
            <person name="Liu H."/>
            <person name="Sun Y."/>
            <person name="Le M."/>
            <person name="Wang Q."/>
            <person name="Wei S."/>
            <person name="Zheng Y."/>
            <person name="Lin W."/>
            <person name="Duan Y."/>
            <person name="Cao H."/>
            <person name="Xiong S."/>
            <person name="Wang X."/>
            <person name="Wei L."/>
            <person name="Li C."/>
            <person name="Ma Q."/>
            <person name="Ju M."/>
            <person name="Zhao R."/>
            <person name="Li G."/>
            <person name="Mu C."/>
            <person name="Tian Q."/>
            <person name="Mei H."/>
            <person name="Zhang T."/>
            <person name="Gao T."/>
            <person name="Zhang H."/>
        </authorList>
    </citation>
    <scope>NUCLEOTIDE SEQUENCE</scope>
    <source>
        <strain evidence="1">G02</strain>
    </source>
</reference>
<proteinExistence type="predicted"/>
<protein>
    <submittedName>
        <fullName evidence="1">Uncharacterized protein</fullName>
    </submittedName>
</protein>